<name>A0A2P9AKV4_9HYPH</name>
<sequence>MNADLAKCMKVWIVPDIEISRSKISDGAKYARAVRFAAELPVAANPARLIGAAKGNVPPYSSDSRRKPSRFWARQVPMRMKD</sequence>
<dbReference type="Proteomes" id="UP000245698">
    <property type="component" value="Unassembled WGS sequence"/>
</dbReference>
<organism evidence="1 2">
    <name type="scientific">Mesorhizobium delmotii</name>
    <dbReference type="NCBI Taxonomy" id="1631247"/>
    <lineage>
        <taxon>Bacteria</taxon>
        <taxon>Pseudomonadati</taxon>
        <taxon>Pseudomonadota</taxon>
        <taxon>Alphaproteobacteria</taxon>
        <taxon>Hyphomicrobiales</taxon>
        <taxon>Phyllobacteriaceae</taxon>
        <taxon>Mesorhizobium</taxon>
    </lineage>
</organism>
<gene>
    <name evidence="1" type="ORF">BQ8482_210013</name>
</gene>
<proteinExistence type="predicted"/>
<evidence type="ECO:0000313" key="2">
    <source>
        <dbReference type="Proteomes" id="UP000245698"/>
    </source>
</evidence>
<evidence type="ECO:0000313" key="1">
    <source>
        <dbReference type="EMBL" id="SJM31781.1"/>
    </source>
</evidence>
<accession>A0A2P9AKV4</accession>
<reference evidence="2" key="1">
    <citation type="submission" date="2016-12" db="EMBL/GenBank/DDBJ databases">
        <authorList>
            <person name="Brunel B."/>
        </authorList>
    </citation>
    <scope>NUCLEOTIDE SEQUENCE [LARGE SCALE GENOMIC DNA]</scope>
</reference>
<keyword evidence="2" id="KW-1185">Reference proteome</keyword>
<dbReference type="AlphaFoldDB" id="A0A2P9AKV4"/>
<protein>
    <submittedName>
        <fullName evidence="1">Uncharacterized protein</fullName>
    </submittedName>
</protein>
<dbReference type="EMBL" id="FUIG01000028">
    <property type="protein sequence ID" value="SJM31781.1"/>
    <property type="molecule type" value="Genomic_DNA"/>
</dbReference>